<name>A0A7Y1A3R5_PSEVE</name>
<dbReference type="CDD" id="cd06529">
    <property type="entry name" value="S24_LexA-like"/>
    <property type="match status" value="1"/>
</dbReference>
<evidence type="ECO:0000313" key="7">
    <source>
        <dbReference type="Proteomes" id="UP000537729"/>
    </source>
</evidence>
<comment type="caution">
    <text evidence="6">The sequence shown here is derived from an EMBL/GenBank/DDBJ whole genome shotgun (WGS) entry which is preliminary data.</text>
</comment>
<keyword evidence="2" id="KW-0238">DNA-binding</keyword>
<dbReference type="PANTHER" id="PTHR40661:SF3">
    <property type="entry name" value="FELS-1 PROPHAGE TRANSCRIPTIONAL REGULATOR"/>
    <property type="match status" value="1"/>
</dbReference>
<feature type="region of interest" description="Disordered" evidence="4">
    <location>
        <begin position="97"/>
        <end position="118"/>
    </location>
</feature>
<dbReference type="GO" id="GO:0003677">
    <property type="term" value="F:DNA binding"/>
    <property type="evidence" value="ECO:0007669"/>
    <property type="project" value="UniProtKB-KW"/>
</dbReference>
<dbReference type="RefSeq" id="WP_169884096.1">
    <property type="nucleotide sequence ID" value="NZ_JAAQWG010000010.1"/>
</dbReference>
<organism evidence="6 7">
    <name type="scientific">Pseudomonas veronii</name>
    <dbReference type="NCBI Taxonomy" id="76761"/>
    <lineage>
        <taxon>Bacteria</taxon>
        <taxon>Pseudomonadati</taxon>
        <taxon>Pseudomonadota</taxon>
        <taxon>Gammaproteobacteria</taxon>
        <taxon>Pseudomonadales</taxon>
        <taxon>Pseudomonadaceae</taxon>
        <taxon>Pseudomonas</taxon>
    </lineage>
</organism>
<dbReference type="AlphaFoldDB" id="A0A7Y1A3R5"/>
<dbReference type="InterPro" id="IPR015927">
    <property type="entry name" value="Peptidase_S24_S26A/B/C"/>
</dbReference>
<dbReference type="Proteomes" id="UP000537729">
    <property type="component" value="Unassembled WGS sequence"/>
</dbReference>
<dbReference type="InterPro" id="IPR010982">
    <property type="entry name" value="Lambda_DNA-bd_dom_sf"/>
</dbReference>
<evidence type="ECO:0000256" key="1">
    <source>
        <dbReference type="ARBA" id="ARBA00023015"/>
    </source>
</evidence>
<dbReference type="Gene3D" id="1.10.260.40">
    <property type="entry name" value="lambda repressor-like DNA-binding domains"/>
    <property type="match status" value="1"/>
</dbReference>
<evidence type="ECO:0000256" key="4">
    <source>
        <dbReference type="SAM" id="MobiDB-lite"/>
    </source>
</evidence>
<protein>
    <submittedName>
        <fullName evidence="6">Helix-turn-helix transcriptional regulator</fullName>
    </submittedName>
</protein>
<dbReference type="PANTHER" id="PTHR40661">
    <property type="match status" value="1"/>
</dbReference>
<dbReference type="InterPro" id="IPR001387">
    <property type="entry name" value="Cro/C1-type_HTH"/>
</dbReference>
<evidence type="ECO:0000313" key="6">
    <source>
        <dbReference type="EMBL" id="NMY08553.1"/>
    </source>
</evidence>
<dbReference type="SUPFAM" id="SSF47413">
    <property type="entry name" value="lambda repressor-like DNA-binding domains"/>
    <property type="match status" value="1"/>
</dbReference>
<feature type="domain" description="HTH cro/C1-type" evidence="5">
    <location>
        <begin position="54"/>
        <end position="86"/>
    </location>
</feature>
<reference evidence="6 7" key="1">
    <citation type="journal article" date="2020" name="Front. Microbiol.">
        <title>Genetic Organization of the aprX-lipA2 Operon Affects the Proteolytic Potential of Pseudomonas Species in Milk.</title>
        <authorList>
            <person name="Maier C."/>
            <person name="Huptas C."/>
            <person name="von Neubeck M."/>
            <person name="Scherer S."/>
            <person name="Wenning M."/>
            <person name="Lucking G."/>
        </authorList>
    </citation>
    <scope>NUCLEOTIDE SEQUENCE [LARGE SCALE GENOMIC DNA]</scope>
    <source>
        <strain evidence="6 7">DSM 16272</strain>
    </source>
</reference>
<accession>A0A7Y1A3R5</accession>
<dbReference type="PROSITE" id="PS50943">
    <property type="entry name" value="HTH_CROC1"/>
    <property type="match status" value="1"/>
</dbReference>
<evidence type="ECO:0000259" key="5">
    <source>
        <dbReference type="PROSITE" id="PS50943"/>
    </source>
</evidence>
<dbReference type="InterPro" id="IPR036286">
    <property type="entry name" value="LexA/Signal_pep-like_sf"/>
</dbReference>
<keyword evidence="1" id="KW-0805">Transcription regulation</keyword>
<dbReference type="Pfam" id="PF00717">
    <property type="entry name" value="Peptidase_S24"/>
    <property type="match status" value="1"/>
</dbReference>
<proteinExistence type="predicted"/>
<gene>
    <name evidence="6" type="ORF">HBO38_08845</name>
</gene>
<sequence>MKKPVRTPLDEEQLADAKRLSEIYKRRVREAKDGGGKAISQMEVGLRCGWNSPQSTVSQYMTGKVALNLDALVKLSDALDFEPYEVSPTLASGIRRAAPAQSKADPLKKDAANTPFPAGDDVEAIDDRYAFIPQYDAKAAAGLGSENPHVEIRSTLAFKRDWLKSKGANPKHMIVIYAEGQSMRPTVDDHDVLLIDTSRVEPADDQVFVLTSTDKGAIVKRLIKSALGIWIIRSDNEDKDEYPDRTLSRNEINEHRIIGRVIWRGGDL</sequence>
<keyword evidence="3" id="KW-0804">Transcription</keyword>
<dbReference type="SMART" id="SM00530">
    <property type="entry name" value="HTH_XRE"/>
    <property type="match status" value="1"/>
</dbReference>
<dbReference type="InterPro" id="IPR039418">
    <property type="entry name" value="LexA-like"/>
</dbReference>
<evidence type="ECO:0000256" key="3">
    <source>
        <dbReference type="ARBA" id="ARBA00023163"/>
    </source>
</evidence>
<dbReference type="EMBL" id="JAAQWG010000010">
    <property type="protein sequence ID" value="NMY08553.1"/>
    <property type="molecule type" value="Genomic_DNA"/>
</dbReference>
<dbReference type="Gene3D" id="2.10.109.10">
    <property type="entry name" value="Umud Fragment, subunit A"/>
    <property type="match status" value="1"/>
</dbReference>
<evidence type="ECO:0000256" key="2">
    <source>
        <dbReference type="ARBA" id="ARBA00023125"/>
    </source>
</evidence>
<dbReference type="SUPFAM" id="SSF51306">
    <property type="entry name" value="LexA/Signal peptidase"/>
    <property type="match status" value="1"/>
</dbReference>
<dbReference type="CDD" id="cd00093">
    <property type="entry name" value="HTH_XRE"/>
    <property type="match status" value="1"/>
</dbReference>